<reference evidence="2 3" key="1">
    <citation type="submission" date="2016-12" db="EMBL/GenBank/DDBJ databases">
        <title>The genomes of Aspergillus section Nigri reveals drivers in fungal speciation.</title>
        <authorList>
            <consortium name="DOE Joint Genome Institute"/>
            <person name="Vesth T.C."/>
            <person name="Nybo J."/>
            <person name="Theobald S."/>
            <person name="Brandl J."/>
            <person name="Frisvad J.C."/>
            <person name="Nielsen K.F."/>
            <person name="Lyhne E.K."/>
            <person name="Kogle M.E."/>
            <person name="Kuo A."/>
            <person name="Riley R."/>
            <person name="Clum A."/>
            <person name="Nolan M."/>
            <person name="Lipzen A."/>
            <person name="Salamov A."/>
            <person name="Henrissat B."/>
            <person name="Wiebenga A."/>
            <person name="De Vries R.P."/>
            <person name="Grigoriev I.V."/>
            <person name="Mortensen U.H."/>
            <person name="Andersen M.R."/>
            <person name="Baker S.E."/>
        </authorList>
    </citation>
    <scope>NUCLEOTIDE SEQUENCE [LARGE SCALE GENOMIC DNA]</scope>
    <source>
        <strain evidence="2 3">CBS 115572</strain>
    </source>
</reference>
<dbReference type="GeneID" id="37119417"/>
<accession>A0A317WD10</accession>
<evidence type="ECO:0008006" key="4">
    <source>
        <dbReference type="Google" id="ProtNLM"/>
    </source>
</evidence>
<evidence type="ECO:0000256" key="1">
    <source>
        <dbReference type="SAM" id="MobiDB-lite"/>
    </source>
</evidence>
<dbReference type="SUPFAM" id="SSF56112">
    <property type="entry name" value="Protein kinase-like (PK-like)"/>
    <property type="match status" value="1"/>
</dbReference>
<organism evidence="2 3">
    <name type="scientific">Aspergillus sclerotioniger CBS 115572</name>
    <dbReference type="NCBI Taxonomy" id="1450535"/>
    <lineage>
        <taxon>Eukaryota</taxon>
        <taxon>Fungi</taxon>
        <taxon>Dikarya</taxon>
        <taxon>Ascomycota</taxon>
        <taxon>Pezizomycotina</taxon>
        <taxon>Eurotiomycetes</taxon>
        <taxon>Eurotiomycetidae</taxon>
        <taxon>Eurotiales</taxon>
        <taxon>Aspergillaceae</taxon>
        <taxon>Aspergillus</taxon>
        <taxon>Aspergillus subgen. Circumdati</taxon>
    </lineage>
</organism>
<evidence type="ECO:0000313" key="3">
    <source>
        <dbReference type="Proteomes" id="UP000246702"/>
    </source>
</evidence>
<dbReference type="STRING" id="1450535.A0A317WD10"/>
<feature type="compositionally biased region" description="Polar residues" evidence="1">
    <location>
        <begin position="229"/>
        <end position="241"/>
    </location>
</feature>
<sequence length="241" mass="27119">MKTYNPSGITLDFEPSHVHFIEPLKSSETSEIFHISYDGQSYFLKVFHMDDDPGFSPDGRDLSRYRCESQAYLALSRHGTCDMGIVPQFYGVLENLDPSVFEPNLEAFNEDKVHPCAIILEYLHDASVFTSEPRSVELRQYAKDALNQIHQAGVIHNDPHPTRNLVVASGGRVVWVDFDTSIVFSGARRGELDFNEEACDELKYFESCARRFPVKGTPLQGNKMPMPQSHLSSSTVALIGE</sequence>
<name>A0A317WD10_9EURO</name>
<dbReference type="RefSeq" id="XP_025466273.1">
    <property type="nucleotide sequence ID" value="XM_025617274.1"/>
</dbReference>
<protein>
    <recommendedName>
        <fullName evidence="4">Protein kinase domain-containing protein</fullName>
    </recommendedName>
</protein>
<dbReference type="Proteomes" id="UP000246702">
    <property type="component" value="Unassembled WGS sequence"/>
</dbReference>
<evidence type="ECO:0000313" key="2">
    <source>
        <dbReference type="EMBL" id="PWY83805.1"/>
    </source>
</evidence>
<dbReference type="OrthoDB" id="4185642at2759"/>
<dbReference type="AlphaFoldDB" id="A0A317WD10"/>
<proteinExistence type="predicted"/>
<gene>
    <name evidence="2" type="ORF">BO94DRAFT_625381</name>
</gene>
<feature type="region of interest" description="Disordered" evidence="1">
    <location>
        <begin position="219"/>
        <end position="241"/>
    </location>
</feature>
<dbReference type="EMBL" id="MSFK01000018">
    <property type="protein sequence ID" value="PWY83805.1"/>
    <property type="molecule type" value="Genomic_DNA"/>
</dbReference>
<comment type="caution">
    <text evidence="2">The sequence shown here is derived from an EMBL/GenBank/DDBJ whole genome shotgun (WGS) entry which is preliminary data.</text>
</comment>
<keyword evidence="3" id="KW-1185">Reference proteome</keyword>
<dbReference type="InterPro" id="IPR011009">
    <property type="entry name" value="Kinase-like_dom_sf"/>
</dbReference>